<accession>A0A1C7NJ88</accession>
<evidence type="ECO:0000313" key="3">
    <source>
        <dbReference type="Proteomes" id="UP000093000"/>
    </source>
</evidence>
<keyword evidence="1" id="KW-0175">Coiled coil</keyword>
<gene>
    <name evidence="2" type="ORF">A0J61_02728</name>
</gene>
<proteinExistence type="predicted"/>
<sequence length="232" mass="27371">MKLFHKKPSNTAISFTDENELKKVYLSVFEPYALKKKLDGNTLSYMMSLFEEKTKPLGYPLPIKANGAIVVHRPNDIHDSFEDIDAILDPILPNTEETSQILMEREQTEKWRITSERYQQELACAEQTIRQLKRTVDRFEKLISFRDPKLQYVRHSRRQSTGSGLYHTMADAYERKLQILLNEIEAMEQQEVVLIKQLAQKSNACDRLYTQMSYKDDMIRQLAYHLQLERHK</sequence>
<organism evidence="2 3">
    <name type="scientific">Choanephora cucurbitarum</name>
    <dbReference type="NCBI Taxonomy" id="101091"/>
    <lineage>
        <taxon>Eukaryota</taxon>
        <taxon>Fungi</taxon>
        <taxon>Fungi incertae sedis</taxon>
        <taxon>Mucoromycota</taxon>
        <taxon>Mucoromycotina</taxon>
        <taxon>Mucoromycetes</taxon>
        <taxon>Mucorales</taxon>
        <taxon>Mucorineae</taxon>
        <taxon>Choanephoraceae</taxon>
        <taxon>Choanephoroideae</taxon>
        <taxon>Choanephora</taxon>
    </lineage>
</organism>
<dbReference type="Proteomes" id="UP000093000">
    <property type="component" value="Unassembled WGS sequence"/>
</dbReference>
<name>A0A1C7NJ88_9FUNG</name>
<protein>
    <submittedName>
        <fullName evidence="2">Uncharacterized protein</fullName>
    </submittedName>
</protein>
<reference evidence="2 3" key="1">
    <citation type="submission" date="2016-03" db="EMBL/GenBank/DDBJ databases">
        <title>Choanephora cucurbitarum.</title>
        <authorList>
            <person name="Min B."/>
            <person name="Park H."/>
            <person name="Park J.-H."/>
            <person name="Shin H.-D."/>
            <person name="Choi I.-G."/>
        </authorList>
    </citation>
    <scope>NUCLEOTIDE SEQUENCE [LARGE SCALE GENOMIC DNA]</scope>
    <source>
        <strain evidence="2 3">KUS-F28377</strain>
    </source>
</reference>
<dbReference type="OrthoDB" id="2261744at2759"/>
<keyword evidence="3" id="KW-1185">Reference proteome</keyword>
<evidence type="ECO:0000256" key="1">
    <source>
        <dbReference type="SAM" id="Coils"/>
    </source>
</evidence>
<dbReference type="InParanoid" id="A0A1C7NJ88"/>
<feature type="coiled-coil region" evidence="1">
    <location>
        <begin position="115"/>
        <end position="142"/>
    </location>
</feature>
<feature type="coiled-coil region" evidence="1">
    <location>
        <begin position="170"/>
        <end position="197"/>
    </location>
</feature>
<comment type="caution">
    <text evidence="2">The sequence shown here is derived from an EMBL/GenBank/DDBJ whole genome shotgun (WGS) entry which is preliminary data.</text>
</comment>
<dbReference type="EMBL" id="LUGH01000107">
    <property type="protein sequence ID" value="OBZ89212.1"/>
    <property type="molecule type" value="Genomic_DNA"/>
</dbReference>
<dbReference type="AlphaFoldDB" id="A0A1C7NJ88"/>
<evidence type="ECO:0000313" key="2">
    <source>
        <dbReference type="EMBL" id="OBZ89212.1"/>
    </source>
</evidence>